<dbReference type="EMBL" id="JBHUCO010000031">
    <property type="protein sequence ID" value="MFD1521163.1"/>
    <property type="molecule type" value="Genomic_DNA"/>
</dbReference>
<comment type="caution">
    <text evidence="2">The sequence shown here is derived from an EMBL/GenBank/DDBJ whole genome shotgun (WGS) entry which is preliminary data.</text>
</comment>
<dbReference type="RefSeq" id="WP_344721979.1">
    <property type="nucleotide sequence ID" value="NZ_BAAAUS010000008.1"/>
</dbReference>
<name>A0ABW4F237_9PSEU</name>
<dbReference type="PROSITE" id="PS51459">
    <property type="entry name" value="FIDO"/>
    <property type="match status" value="1"/>
</dbReference>
<dbReference type="NCBIfam" id="TIGR01550">
    <property type="entry name" value="DOC_P1"/>
    <property type="match status" value="1"/>
</dbReference>
<evidence type="ECO:0000313" key="2">
    <source>
        <dbReference type="EMBL" id="MFD1521163.1"/>
    </source>
</evidence>
<dbReference type="PANTHER" id="PTHR39426">
    <property type="entry name" value="HOMOLOGY TO DEATH-ON-CURING PROTEIN OF PHAGE P1"/>
    <property type="match status" value="1"/>
</dbReference>
<gene>
    <name evidence="2" type="ORF">ACFSJD_26935</name>
</gene>
<evidence type="ECO:0000259" key="1">
    <source>
        <dbReference type="PROSITE" id="PS51459"/>
    </source>
</evidence>
<organism evidence="2 3">
    <name type="scientific">Pseudonocardia yunnanensis</name>
    <dbReference type="NCBI Taxonomy" id="58107"/>
    <lineage>
        <taxon>Bacteria</taxon>
        <taxon>Bacillati</taxon>
        <taxon>Actinomycetota</taxon>
        <taxon>Actinomycetes</taxon>
        <taxon>Pseudonocardiales</taxon>
        <taxon>Pseudonocardiaceae</taxon>
        <taxon>Pseudonocardia</taxon>
    </lineage>
</organism>
<dbReference type="InterPro" id="IPR003812">
    <property type="entry name" value="Fido"/>
</dbReference>
<dbReference type="PANTHER" id="PTHR39426:SF1">
    <property type="entry name" value="HOMOLOGY TO DEATH-ON-CURING PROTEIN OF PHAGE P1"/>
    <property type="match status" value="1"/>
</dbReference>
<proteinExistence type="predicted"/>
<protein>
    <submittedName>
        <fullName evidence="2">Type II toxin-antitoxin system death-on-curing family toxin</fullName>
    </submittedName>
</protein>
<dbReference type="Pfam" id="PF02661">
    <property type="entry name" value="Fic"/>
    <property type="match status" value="1"/>
</dbReference>
<dbReference type="Proteomes" id="UP001597114">
    <property type="component" value="Unassembled WGS sequence"/>
</dbReference>
<accession>A0ABW4F237</accession>
<dbReference type="InterPro" id="IPR006440">
    <property type="entry name" value="Doc"/>
</dbReference>
<dbReference type="Gene3D" id="1.20.120.1870">
    <property type="entry name" value="Fic/DOC protein, Fido domain"/>
    <property type="match status" value="1"/>
</dbReference>
<keyword evidence="3" id="KW-1185">Reference proteome</keyword>
<evidence type="ECO:0000313" key="3">
    <source>
        <dbReference type="Proteomes" id="UP001597114"/>
    </source>
</evidence>
<feature type="domain" description="Fido" evidence="1">
    <location>
        <begin position="5"/>
        <end position="120"/>
    </location>
</feature>
<sequence length="131" mass="14350">MTEFLTLESLMQIARHAVAGRPEVRDYGLLESALARHQATVFGKDAYPSLHGKAAALLQSLVSNHGLVDANKRLGWLATATFLWINGYDVVATDDEIFRLVVGVAARNAPLDDVDHIRQELVRATEPRASS</sequence>
<dbReference type="InterPro" id="IPR053737">
    <property type="entry name" value="Type_II_TA_Toxin"/>
</dbReference>
<reference evidence="3" key="1">
    <citation type="journal article" date="2019" name="Int. J. Syst. Evol. Microbiol.">
        <title>The Global Catalogue of Microorganisms (GCM) 10K type strain sequencing project: providing services to taxonomists for standard genome sequencing and annotation.</title>
        <authorList>
            <consortium name="The Broad Institute Genomics Platform"/>
            <consortium name="The Broad Institute Genome Sequencing Center for Infectious Disease"/>
            <person name="Wu L."/>
            <person name="Ma J."/>
        </authorList>
    </citation>
    <scope>NUCLEOTIDE SEQUENCE [LARGE SCALE GENOMIC DNA]</scope>
    <source>
        <strain evidence="3">CCM 7043</strain>
    </source>
</reference>